<feature type="domain" description="G-protein coupled receptors family 1 profile" evidence="15">
    <location>
        <begin position="95"/>
        <end position="344"/>
    </location>
</feature>
<dbReference type="CDD" id="cd15227">
    <property type="entry name" value="7tmA_OR14-like"/>
    <property type="match status" value="1"/>
</dbReference>
<dbReference type="HOGENOM" id="CLU_012526_0_1_1"/>
<feature type="transmembrane region" description="Helical" evidence="14">
    <location>
        <begin position="79"/>
        <end position="103"/>
    </location>
</feature>
<dbReference type="GeneTree" id="ENSGT01050000244828"/>
<evidence type="ECO:0000256" key="2">
    <source>
        <dbReference type="ARBA" id="ARBA00004651"/>
    </source>
</evidence>
<dbReference type="AlphaFoldDB" id="G3VXS3"/>
<evidence type="ECO:0000313" key="17">
    <source>
        <dbReference type="Proteomes" id="UP000007648"/>
    </source>
</evidence>
<name>G3VXS3_SARHA</name>
<dbReference type="FunFam" id="1.20.1070.10:FF:000037">
    <property type="entry name" value="Olfactory receptor"/>
    <property type="match status" value="1"/>
</dbReference>
<dbReference type="SUPFAM" id="SSF81321">
    <property type="entry name" value="Family A G protein-coupled receptor-like"/>
    <property type="match status" value="1"/>
</dbReference>
<sequence length="360" mass="40625">MHLANYQNKVNKGTLIYKRSQRKSEPRDHDIQQTQHSQYLIATSFLCADSQENSQSMANLTMVTEFLLMDFSYTWELQILHAMLFLLIYLVALMGNLLIFTLISLDEHLQSPMYFFLKNLSILDFCLISTTVPKSIANFLSHSHFISLLECILQLFLVIFFASSELFILTVMSYDRYVAICRPLNYEVIMNKKACVKMAAASWFIGGMFGVLYTISTFTLSFCSSNEIHQFFCDVPSLLRISCSDTHIALDVTIAIGFSLGILCCISITISYGPIFSTVLKIPTTEGRSKAFSTCLPHLFVLTLFISTAALSYLSPPSDTVSVVDLLLSMFYIVVPPVLNPIIYSLRNKDVKNSLKKLIA</sequence>
<dbReference type="GO" id="GO:0005886">
    <property type="term" value="C:plasma membrane"/>
    <property type="evidence" value="ECO:0007669"/>
    <property type="project" value="UniProtKB-SubCell"/>
</dbReference>
<feature type="transmembrane region" description="Helical" evidence="14">
    <location>
        <begin position="195"/>
        <end position="215"/>
    </location>
</feature>
<evidence type="ECO:0000256" key="11">
    <source>
        <dbReference type="ARBA" id="ARBA00023170"/>
    </source>
</evidence>
<dbReference type="Pfam" id="PF13853">
    <property type="entry name" value="7tm_4"/>
    <property type="match status" value="1"/>
</dbReference>
<dbReference type="eggNOG" id="ENOG502SHXQ">
    <property type="taxonomic scope" value="Eukaryota"/>
</dbReference>
<feature type="transmembrane region" description="Helical" evidence="14">
    <location>
        <begin position="326"/>
        <end position="346"/>
    </location>
</feature>
<evidence type="ECO:0000256" key="9">
    <source>
        <dbReference type="ARBA" id="ARBA00023040"/>
    </source>
</evidence>
<dbReference type="PRINTS" id="PR00237">
    <property type="entry name" value="GPCRRHODOPSN"/>
</dbReference>
<feature type="transmembrane region" description="Helical" evidence="14">
    <location>
        <begin position="254"/>
        <end position="279"/>
    </location>
</feature>
<organism evidence="16 17">
    <name type="scientific">Sarcophilus harrisii</name>
    <name type="common">Tasmanian devil</name>
    <name type="synonym">Sarcophilus laniarius</name>
    <dbReference type="NCBI Taxonomy" id="9305"/>
    <lineage>
        <taxon>Eukaryota</taxon>
        <taxon>Metazoa</taxon>
        <taxon>Chordata</taxon>
        <taxon>Craniata</taxon>
        <taxon>Vertebrata</taxon>
        <taxon>Euteleostomi</taxon>
        <taxon>Mammalia</taxon>
        <taxon>Metatheria</taxon>
        <taxon>Dasyuromorphia</taxon>
        <taxon>Dasyuridae</taxon>
        <taxon>Sarcophilus</taxon>
    </lineage>
</organism>
<evidence type="ECO:0000256" key="6">
    <source>
        <dbReference type="ARBA" id="ARBA00022692"/>
    </source>
</evidence>
<keyword evidence="4 14" id="KW-1003">Cell membrane</keyword>
<dbReference type="InterPro" id="IPR000725">
    <property type="entry name" value="Olfact_rcpt"/>
</dbReference>
<reference evidence="16" key="2">
    <citation type="submission" date="2025-08" db="UniProtKB">
        <authorList>
            <consortium name="Ensembl"/>
        </authorList>
    </citation>
    <scope>IDENTIFICATION</scope>
</reference>
<keyword evidence="9 13" id="KW-0297">G-protein coupled receptor</keyword>
<keyword evidence="10 14" id="KW-0472">Membrane</keyword>
<reference evidence="16" key="3">
    <citation type="submission" date="2025-09" db="UniProtKB">
        <authorList>
            <consortium name="Ensembl"/>
        </authorList>
    </citation>
    <scope>IDENTIFICATION</scope>
</reference>
<feature type="transmembrane region" description="Helical" evidence="14">
    <location>
        <begin position="152"/>
        <end position="174"/>
    </location>
</feature>
<evidence type="ECO:0000256" key="1">
    <source>
        <dbReference type="ARBA" id="ARBA00002936"/>
    </source>
</evidence>
<dbReference type="PRINTS" id="PR00245">
    <property type="entry name" value="OLFACTORYR"/>
</dbReference>
<evidence type="ECO:0000256" key="14">
    <source>
        <dbReference type="RuleBase" id="RU363047"/>
    </source>
</evidence>
<evidence type="ECO:0000313" key="16">
    <source>
        <dbReference type="Ensembl" id="ENSSHAP00000007978.2"/>
    </source>
</evidence>
<dbReference type="InterPro" id="IPR017452">
    <property type="entry name" value="GPCR_Rhodpsn_7TM"/>
</dbReference>
<dbReference type="GO" id="GO:0004984">
    <property type="term" value="F:olfactory receptor activity"/>
    <property type="evidence" value="ECO:0007669"/>
    <property type="project" value="InterPro"/>
</dbReference>
<evidence type="ECO:0000256" key="13">
    <source>
        <dbReference type="RuleBase" id="RU000688"/>
    </source>
</evidence>
<comment type="subcellular location">
    <subcellularLocation>
        <location evidence="2 14">Cell membrane</location>
        <topology evidence="2 14">Multi-pass membrane protein</topology>
    </subcellularLocation>
</comment>
<dbReference type="GO" id="GO:0004930">
    <property type="term" value="F:G protein-coupled receptor activity"/>
    <property type="evidence" value="ECO:0007669"/>
    <property type="project" value="UniProtKB-KW"/>
</dbReference>
<proteinExistence type="inferred from homology"/>
<dbReference type="Gene3D" id="1.20.1070.10">
    <property type="entry name" value="Rhodopsin 7-helix transmembrane proteins"/>
    <property type="match status" value="1"/>
</dbReference>
<comment type="similarity">
    <text evidence="3 13">Belongs to the G-protein coupled receptor 1 family.</text>
</comment>
<evidence type="ECO:0000256" key="3">
    <source>
        <dbReference type="ARBA" id="ARBA00010663"/>
    </source>
</evidence>
<dbReference type="PROSITE" id="PS00237">
    <property type="entry name" value="G_PROTEIN_RECEP_F1_1"/>
    <property type="match status" value="1"/>
</dbReference>
<keyword evidence="7 14" id="KW-0552">Olfaction</keyword>
<dbReference type="PROSITE" id="PS50262">
    <property type="entry name" value="G_PROTEIN_RECEP_F1_2"/>
    <property type="match status" value="1"/>
</dbReference>
<keyword evidence="12 13" id="KW-0807">Transducer</keyword>
<dbReference type="PANTHER" id="PTHR26452">
    <property type="entry name" value="OLFACTORY RECEPTOR"/>
    <property type="match status" value="1"/>
</dbReference>
<protein>
    <recommendedName>
        <fullName evidence="14">Olfactory receptor</fullName>
    </recommendedName>
</protein>
<gene>
    <name evidence="16" type="primary">LOC100924231</name>
</gene>
<accession>G3VXS3</accession>
<dbReference type="InParanoid" id="G3VXS3"/>
<evidence type="ECO:0000256" key="10">
    <source>
        <dbReference type="ARBA" id="ARBA00023136"/>
    </source>
</evidence>
<keyword evidence="5 14" id="KW-0716">Sensory transduction</keyword>
<dbReference type="InterPro" id="IPR000276">
    <property type="entry name" value="GPCR_Rhodpsn"/>
</dbReference>
<keyword evidence="11 13" id="KW-0675">Receptor</keyword>
<evidence type="ECO:0000259" key="15">
    <source>
        <dbReference type="PROSITE" id="PS50262"/>
    </source>
</evidence>
<dbReference type="FunCoup" id="G3VXS3">
    <property type="interactions" value="38"/>
</dbReference>
<reference evidence="16 17" key="1">
    <citation type="journal article" date="2011" name="Proc. Natl. Acad. Sci. U.S.A.">
        <title>Genetic diversity and population structure of the endangered marsupial Sarcophilus harrisii (Tasmanian devil).</title>
        <authorList>
            <person name="Miller W."/>
            <person name="Hayes V.M."/>
            <person name="Ratan A."/>
            <person name="Petersen D.C."/>
            <person name="Wittekindt N.E."/>
            <person name="Miller J."/>
            <person name="Walenz B."/>
            <person name="Knight J."/>
            <person name="Qi J."/>
            <person name="Zhao F."/>
            <person name="Wang Q."/>
            <person name="Bedoya-Reina O.C."/>
            <person name="Katiyar N."/>
            <person name="Tomsho L.P."/>
            <person name="Kasson L.M."/>
            <person name="Hardie R.A."/>
            <person name="Woodbridge P."/>
            <person name="Tindall E.A."/>
            <person name="Bertelsen M.F."/>
            <person name="Dixon D."/>
            <person name="Pyecroft S."/>
            <person name="Helgen K.M."/>
            <person name="Lesk A.M."/>
            <person name="Pringle T.H."/>
            <person name="Patterson N."/>
            <person name="Zhang Y."/>
            <person name="Kreiss A."/>
            <person name="Woods G.M."/>
            <person name="Jones M.E."/>
            <person name="Schuster S.C."/>
        </authorList>
    </citation>
    <scope>NUCLEOTIDE SEQUENCE [LARGE SCALE GENOMIC DNA]</scope>
</reference>
<keyword evidence="6 13" id="KW-0812">Transmembrane</keyword>
<keyword evidence="17" id="KW-1185">Reference proteome</keyword>
<evidence type="ECO:0000256" key="8">
    <source>
        <dbReference type="ARBA" id="ARBA00022989"/>
    </source>
</evidence>
<dbReference type="FunFam" id="1.10.1220.70:FF:000001">
    <property type="entry name" value="Olfactory receptor"/>
    <property type="match status" value="1"/>
</dbReference>
<dbReference type="Ensembl" id="ENSSHAT00000008042.2">
    <property type="protein sequence ID" value="ENSSHAP00000007978.2"/>
    <property type="gene ID" value="ENSSHAG00000025910.1"/>
</dbReference>
<evidence type="ECO:0000256" key="4">
    <source>
        <dbReference type="ARBA" id="ARBA00022475"/>
    </source>
</evidence>
<evidence type="ECO:0000256" key="5">
    <source>
        <dbReference type="ARBA" id="ARBA00022606"/>
    </source>
</evidence>
<evidence type="ECO:0000256" key="7">
    <source>
        <dbReference type="ARBA" id="ARBA00022725"/>
    </source>
</evidence>
<dbReference type="InterPro" id="IPR050516">
    <property type="entry name" value="Olfactory_GPCR"/>
</dbReference>
<comment type="function">
    <text evidence="1">Odorant receptor.</text>
</comment>
<evidence type="ECO:0000256" key="12">
    <source>
        <dbReference type="ARBA" id="ARBA00023224"/>
    </source>
</evidence>
<feature type="transmembrane region" description="Helical" evidence="14">
    <location>
        <begin position="291"/>
        <end position="314"/>
    </location>
</feature>
<dbReference type="Proteomes" id="UP000007648">
    <property type="component" value="Unassembled WGS sequence"/>
</dbReference>
<keyword evidence="8 14" id="KW-1133">Transmembrane helix</keyword>
<dbReference type="STRING" id="9305.ENSSHAP00000007978"/>